<dbReference type="EMBL" id="BPEY01000020">
    <property type="protein sequence ID" value="GIU44320.1"/>
    <property type="molecule type" value="Genomic_DNA"/>
</dbReference>
<dbReference type="SMART" id="SM00450">
    <property type="entry name" value="RHOD"/>
    <property type="match status" value="1"/>
</dbReference>
<feature type="domain" description="Rhodanese" evidence="1">
    <location>
        <begin position="33"/>
        <end position="130"/>
    </location>
</feature>
<proteinExistence type="predicted"/>
<name>A0ABQ4P9W8_9GAMM</name>
<dbReference type="SUPFAM" id="SSF52821">
    <property type="entry name" value="Rhodanese/Cell cycle control phosphatase"/>
    <property type="match status" value="1"/>
</dbReference>
<evidence type="ECO:0000259" key="1">
    <source>
        <dbReference type="PROSITE" id="PS50206"/>
    </source>
</evidence>
<dbReference type="CDD" id="cd01447">
    <property type="entry name" value="Polysulfide_ST"/>
    <property type="match status" value="1"/>
</dbReference>
<gene>
    <name evidence="2" type="ORF">TUM4438_15250</name>
</gene>
<dbReference type="PANTHER" id="PTHR44086">
    <property type="entry name" value="THIOSULFATE SULFURTRANSFERASE RDL2, MITOCHONDRIAL-RELATED"/>
    <property type="match status" value="1"/>
</dbReference>
<accession>A0ABQ4P9W8</accession>
<protein>
    <submittedName>
        <fullName evidence="2">Rhodanese</fullName>
    </submittedName>
</protein>
<organism evidence="2 3">
    <name type="scientific">Shewanella sairae</name>
    <dbReference type="NCBI Taxonomy" id="190310"/>
    <lineage>
        <taxon>Bacteria</taxon>
        <taxon>Pseudomonadati</taxon>
        <taxon>Pseudomonadota</taxon>
        <taxon>Gammaproteobacteria</taxon>
        <taxon>Alteromonadales</taxon>
        <taxon>Shewanellaceae</taxon>
        <taxon>Shewanella</taxon>
    </lineage>
</organism>
<dbReference type="InterPro" id="IPR036873">
    <property type="entry name" value="Rhodanese-like_dom_sf"/>
</dbReference>
<evidence type="ECO:0000313" key="3">
    <source>
        <dbReference type="Proteomes" id="UP000887104"/>
    </source>
</evidence>
<dbReference type="RefSeq" id="WP_220780581.1">
    <property type="nucleotide sequence ID" value="NZ_BPEY01000020.1"/>
</dbReference>
<comment type="caution">
    <text evidence="2">The sequence shown here is derived from an EMBL/GenBank/DDBJ whole genome shotgun (WGS) entry which is preliminary data.</text>
</comment>
<dbReference type="InterPro" id="IPR001763">
    <property type="entry name" value="Rhodanese-like_dom"/>
</dbReference>
<dbReference type="PANTHER" id="PTHR44086:SF13">
    <property type="entry name" value="THIOSULFATE SULFURTRANSFERASE PSPE"/>
    <property type="match status" value="1"/>
</dbReference>
<evidence type="ECO:0000313" key="2">
    <source>
        <dbReference type="EMBL" id="GIU44320.1"/>
    </source>
</evidence>
<dbReference type="PROSITE" id="PS50206">
    <property type="entry name" value="RHODANESE_3"/>
    <property type="match status" value="1"/>
</dbReference>
<keyword evidence="3" id="KW-1185">Reference proteome</keyword>
<reference evidence="2" key="1">
    <citation type="submission" date="2021-05" db="EMBL/GenBank/DDBJ databases">
        <title>Molecular characterization for Shewanella algae harboring chromosomal blaOXA-55-like strains isolated from clinical and environment sample.</title>
        <authorList>
            <person name="Ohama Y."/>
            <person name="Aoki K."/>
            <person name="Harada S."/>
            <person name="Moriya K."/>
            <person name="Ishii Y."/>
            <person name="Tateda K."/>
        </authorList>
    </citation>
    <scope>NUCLEOTIDE SEQUENCE</scope>
    <source>
        <strain evidence="2">JCM 11563</strain>
    </source>
</reference>
<dbReference type="Pfam" id="PF00581">
    <property type="entry name" value="Rhodanese"/>
    <property type="match status" value="1"/>
</dbReference>
<dbReference type="Gene3D" id="3.40.250.10">
    <property type="entry name" value="Rhodanese-like domain"/>
    <property type="match status" value="1"/>
</dbReference>
<dbReference type="Proteomes" id="UP000887104">
    <property type="component" value="Unassembled WGS sequence"/>
</dbReference>
<sequence>MAQNITKGIKAIADEARLVVNDISIKEAKQLYQNDDYVFVDVREASEREKLGVIPGAFTCPRGMLEFLIDPNCPVHNAVFNQDKTYVFFCAHGLRSLYAAKQAHDMGLKPVLNMMGGFAAWQDQSGEVTK</sequence>